<sequence>MNELNGKYIRDEELDVFKQEVFNHMAFNSVLEAVTEYGVPLTTDDLQVQFAYMGDVINEDRETVTARQINFVNSSKTVLINFTTINGVALPIEAISFAHLVDQKENKHQLIAVRLDRNGKKYSEVLEDDYAENSLTIIEEELVDDTNYEPKTEPQSTADEISTQAWWLGNGCLPGGYQHCGANCGYSPRTHGGGSPINPTDRCCVLHDSCYEQGIRQCSCDNMLLSCVEIHSTWAAIGIKTYFSGC</sequence>
<dbReference type="InterPro" id="IPR033113">
    <property type="entry name" value="PLA2_histidine"/>
</dbReference>
<dbReference type="SUPFAM" id="SSF48619">
    <property type="entry name" value="Phospholipase A2, PLA2"/>
    <property type="match status" value="1"/>
</dbReference>
<gene>
    <name evidence="3" type="ORF">GCM10008935_19880</name>
</gene>
<dbReference type="Proteomes" id="UP001500740">
    <property type="component" value="Unassembled WGS sequence"/>
</dbReference>
<accession>A0ABP3JTU1</accession>
<proteinExistence type="predicted"/>
<dbReference type="EMBL" id="BAAACZ010000016">
    <property type="protein sequence ID" value="GAA0464173.1"/>
    <property type="molecule type" value="Genomic_DNA"/>
</dbReference>
<reference evidence="4" key="1">
    <citation type="journal article" date="2019" name="Int. J. Syst. Evol. Microbiol.">
        <title>The Global Catalogue of Microorganisms (GCM) 10K type strain sequencing project: providing services to taxonomists for standard genome sequencing and annotation.</title>
        <authorList>
            <consortium name="The Broad Institute Genomics Platform"/>
            <consortium name="The Broad Institute Genome Sequencing Center for Infectious Disease"/>
            <person name="Wu L."/>
            <person name="Ma J."/>
        </authorList>
    </citation>
    <scope>NUCLEOTIDE SEQUENCE [LARGE SCALE GENOMIC DNA]</scope>
    <source>
        <strain evidence="4">JCM 14193</strain>
    </source>
</reference>
<comment type="caution">
    <text evidence="3">The sequence shown here is derived from an EMBL/GenBank/DDBJ whole genome shotgun (WGS) entry which is preliminary data.</text>
</comment>
<protein>
    <recommendedName>
        <fullName evidence="5">Phospholipase A2 domain-containing protein</fullName>
    </recommendedName>
</protein>
<dbReference type="PROSITE" id="PS00118">
    <property type="entry name" value="PA2_HIS"/>
    <property type="match status" value="1"/>
</dbReference>
<evidence type="ECO:0008006" key="5">
    <source>
        <dbReference type="Google" id="ProtNLM"/>
    </source>
</evidence>
<dbReference type="Gene3D" id="1.20.90.10">
    <property type="entry name" value="Phospholipase A2 domain"/>
    <property type="match status" value="1"/>
</dbReference>
<organism evidence="3 4">
    <name type="scientific">Alkalibacillus silvisoli</name>
    <dbReference type="NCBI Taxonomy" id="392823"/>
    <lineage>
        <taxon>Bacteria</taxon>
        <taxon>Bacillati</taxon>
        <taxon>Bacillota</taxon>
        <taxon>Bacilli</taxon>
        <taxon>Bacillales</taxon>
        <taxon>Bacillaceae</taxon>
        <taxon>Alkalibacillus</taxon>
    </lineage>
</organism>
<evidence type="ECO:0000313" key="4">
    <source>
        <dbReference type="Proteomes" id="UP001500740"/>
    </source>
</evidence>
<comment type="subcellular location">
    <subcellularLocation>
        <location evidence="1">Secreted</location>
    </subcellularLocation>
</comment>
<evidence type="ECO:0000256" key="2">
    <source>
        <dbReference type="ARBA" id="ARBA00022525"/>
    </source>
</evidence>
<evidence type="ECO:0000313" key="3">
    <source>
        <dbReference type="EMBL" id="GAA0464173.1"/>
    </source>
</evidence>
<dbReference type="InterPro" id="IPR036444">
    <property type="entry name" value="PLipase_A2_dom_sf"/>
</dbReference>
<keyword evidence="4" id="KW-1185">Reference proteome</keyword>
<evidence type="ECO:0000256" key="1">
    <source>
        <dbReference type="ARBA" id="ARBA00004613"/>
    </source>
</evidence>
<dbReference type="RefSeq" id="WP_343783398.1">
    <property type="nucleotide sequence ID" value="NZ_BAAACZ010000016.1"/>
</dbReference>
<keyword evidence="2" id="KW-0964">Secreted</keyword>
<name>A0ABP3JTU1_9BACI</name>